<dbReference type="GO" id="GO:0016838">
    <property type="term" value="F:carbon-oxygen lyase activity, acting on phosphates"/>
    <property type="evidence" value="ECO:0007669"/>
    <property type="project" value="InterPro"/>
</dbReference>
<dbReference type="OrthoDB" id="2998174at2759"/>
<dbReference type="Gene3D" id="1.10.600.10">
    <property type="entry name" value="Farnesyl Diphosphate Synthase"/>
    <property type="match status" value="1"/>
</dbReference>
<comment type="similarity">
    <text evidence="1">Belongs to the trichodiene synthase family.</text>
</comment>
<reference evidence="3 6" key="2">
    <citation type="submission" date="2019-08" db="EMBL/GenBank/DDBJ databases">
        <title>The genome sequence of a newly discovered highly antifungal drug resistant Aspergillus species, Aspergillus tanneri NIH 1004.</title>
        <authorList>
            <person name="Mounaud S."/>
            <person name="Singh I."/>
            <person name="Joardar V."/>
            <person name="Pakala S."/>
            <person name="Pakala S."/>
            <person name="Venepally P."/>
            <person name="Chung J.K."/>
            <person name="Losada L."/>
            <person name="Nierman W.C."/>
        </authorList>
    </citation>
    <scope>NUCLEOTIDE SEQUENCE [LARGE SCALE GENOMIC DNA]</scope>
    <source>
        <strain evidence="3 6">NIH1004</strain>
    </source>
</reference>
<dbReference type="AlphaFoldDB" id="A0A4S3J777"/>
<sequence length="351" mass="40262">MEQISLQELSDILVHFLYRFPYQDEACLPRSDFKAIYDHGRKVFPEGEEIVRMMSEYAHDSFPFIPLEVRKAAAVYDAYQMSVDDMDSDEHNNLSGLCSQLSERSEIEHPVWRGFFKSLPTLLQYYGPYSQTTLLRGALEFLQATTVERTHFRGYSGSRYPDYVRRMSAQGAVQAAVCFPEKEFPGEKYLPSIASMEAELEEFVGTVNDLFSFYKEGHNTATDRINYTLNTSACTGYTPGEVLYELSEIALKCQSRVREMLESAGEHRIRQRVDEFFLGYVRYHLACPRYRIDELCAESGDLDLLAYYNMSLRAVGISQGPFVPVRPRPRGELVSKYSGTKVSITPHYVCQ</sequence>
<dbReference type="InterPro" id="IPR008949">
    <property type="entry name" value="Isoprenoid_synthase_dom_sf"/>
</dbReference>
<dbReference type="VEuPathDB" id="FungiDB:EYZ11_010561"/>
<evidence type="ECO:0000313" key="6">
    <source>
        <dbReference type="Proteomes" id="UP000324241"/>
    </source>
</evidence>
<reference evidence="4 5" key="1">
    <citation type="submission" date="2019-03" db="EMBL/GenBank/DDBJ databases">
        <title>The genome sequence of a newly discovered highly antifungal drug resistant Aspergillus species, Aspergillus tanneri NIH 1004.</title>
        <authorList>
            <person name="Mounaud S."/>
            <person name="Singh I."/>
            <person name="Joardar V."/>
            <person name="Pakala S."/>
            <person name="Pakala S."/>
            <person name="Venepally P."/>
            <person name="Hoover J."/>
            <person name="Nierman W."/>
            <person name="Chung J."/>
            <person name="Losada L."/>
        </authorList>
    </citation>
    <scope>NUCLEOTIDE SEQUENCE [LARGE SCALE GENOMIC DNA]</scope>
    <source>
        <strain evidence="4 5">NIH1004</strain>
    </source>
</reference>
<keyword evidence="5" id="KW-1185">Reference proteome</keyword>
<dbReference type="EMBL" id="QUQM01000004">
    <property type="protein sequence ID" value="KAA8647834.1"/>
    <property type="molecule type" value="Genomic_DNA"/>
</dbReference>
<evidence type="ECO:0000256" key="2">
    <source>
        <dbReference type="ARBA" id="ARBA00023239"/>
    </source>
</evidence>
<evidence type="ECO:0000313" key="3">
    <source>
        <dbReference type="EMBL" id="KAA8647834.1"/>
    </source>
</evidence>
<evidence type="ECO:0000313" key="5">
    <source>
        <dbReference type="Proteomes" id="UP000308092"/>
    </source>
</evidence>
<protein>
    <submittedName>
        <fullName evidence="3">Terpene cyclase</fullName>
    </submittedName>
</protein>
<dbReference type="InterPro" id="IPR024652">
    <property type="entry name" value="Trichodiene_synth"/>
</dbReference>
<name>A0A4S3J777_9EURO</name>
<comment type="caution">
    <text evidence="4">The sequence shown here is derived from an EMBL/GenBank/DDBJ whole genome shotgun (WGS) entry which is preliminary data.</text>
</comment>
<dbReference type="EMBL" id="SOSA01000576">
    <property type="protein sequence ID" value="THC89987.1"/>
    <property type="molecule type" value="Genomic_DNA"/>
</dbReference>
<evidence type="ECO:0000313" key="4">
    <source>
        <dbReference type="EMBL" id="THC89987.1"/>
    </source>
</evidence>
<proteinExistence type="inferred from homology"/>
<dbReference type="Pfam" id="PF06330">
    <property type="entry name" value="TRI5"/>
    <property type="match status" value="1"/>
</dbReference>
<dbReference type="RefSeq" id="XP_033427195.1">
    <property type="nucleotide sequence ID" value="XM_033571163.1"/>
</dbReference>
<accession>A0A4S3J777</accession>
<dbReference type="STRING" id="1220188.A0A4S3J777"/>
<dbReference type="SUPFAM" id="SSF48576">
    <property type="entry name" value="Terpenoid synthases"/>
    <property type="match status" value="1"/>
</dbReference>
<dbReference type="GeneID" id="54329238"/>
<dbReference type="Proteomes" id="UP000324241">
    <property type="component" value="Unassembled WGS sequence"/>
</dbReference>
<organism evidence="4 5">
    <name type="scientific">Aspergillus tanneri</name>
    <dbReference type="NCBI Taxonomy" id="1220188"/>
    <lineage>
        <taxon>Eukaryota</taxon>
        <taxon>Fungi</taxon>
        <taxon>Dikarya</taxon>
        <taxon>Ascomycota</taxon>
        <taxon>Pezizomycotina</taxon>
        <taxon>Eurotiomycetes</taxon>
        <taxon>Eurotiomycetidae</taxon>
        <taxon>Eurotiales</taxon>
        <taxon>Aspergillaceae</taxon>
        <taxon>Aspergillus</taxon>
        <taxon>Aspergillus subgen. Circumdati</taxon>
    </lineage>
</organism>
<evidence type="ECO:0000256" key="1">
    <source>
        <dbReference type="ARBA" id="ARBA00007946"/>
    </source>
</evidence>
<keyword evidence="2" id="KW-0456">Lyase</keyword>
<dbReference type="Proteomes" id="UP000308092">
    <property type="component" value="Unassembled WGS sequence"/>
</dbReference>
<gene>
    <name evidence="3" type="ORF">ATNIH1004_006536</name>
    <name evidence="4" type="ORF">EYZ11_010561</name>
</gene>